<evidence type="ECO:0000256" key="12">
    <source>
        <dbReference type="RuleBase" id="RU003484"/>
    </source>
</evidence>
<comment type="caution">
    <text evidence="14">The sequence shown here is derived from an EMBL/GenBank/DDBJ whole genome shotgun (WGS) entry which is preliminary data.</text>
</comment>
<accession>A0A5C6B0R6</accession>
<keyword evidence="4 10" id="KW-0812">Transmembrane</keyword>
<evidence type="ECO:0000256" key="13">
    <source>
        <dbReference type="RuleBase" id="RU004349"/>
    </source>
</evidence>
<evidence type="ECO:0000256" key="3">
    <source>
        <dbReference type="ARBA" id="ARBA00022448"/>
    </source>
</evidence>
<keyword evidence="6 10" id="KW-1133">Transmembrane helix</keyword>
<sequence length="467" mass="51158">MYEKLRIIFSIPELRKKVMLTLGLLAIYRIGFHIPLPMIATDLGASAGGGGAADFLEKVSLFAASDLRQATIFGLGIMPYISASIIIQLLGTVYKPLEELKKEGEAGRKKINEYTRYLTVAICIIQSWMYLKFMLMAGGPSGYGLINANFLNASGESLYFGWQIVAVMVMTCGTVFLMWLGEQIDEHGIGNGISLLIMAGILAQMPKALYELVRNMKTELTGLSRGQVGIETLILLAILFIAVVVGVVFITLGQRKIPTQSAKFTRGRRVYGGSRQNLPLRINQAGVMPIIFASSLLMIPSVFFGFMAGQFDTEGSMFKGLNLISLTMGDQTSYFFNLLYVMLIFFFCYFWTAITFNPKEISDNLRDSGTFIPGYRPGKRTTDYIEKVMVRITYVGAGFLALVAIVPTIIYGSLGVPYSIAGFYGGTGLLIAVSVAFDLVQKIDSHLVMRNYRGLLEGAGGGVTPVV</sequence>
<dbReference type="OrthoDB" id="9809248at2"/>
<dbReference type="PANTHER" id="PTHR10906">
    <property type="entry name" value="SECY/SEC61-ALPHA FAMILY MEMBER"/>
    <property type="match status" value="1"/>
</dbReference>
<evidence type="ECO:0000256" key="9">
    <source>
        <dbReference type="ARBA" id="ARBA00039733"/>
    </source>
</evidence>
<feature type="transmembrane region" description="Helical" evidence="10">
    <location>
        <begin position="334"/>
        <end position="356"/>
    </location>
</feature>
<dbReference type="InterPro" id="IPR002208">
    <property type="entry name" value="SecY/SEC61-alpha"/>
</dbReference>
<evidence type="ECO:0000256" key="1">
    <source>
        <dbReference type="ARBA" id="ARBA00004141"/>
    </source>
</evidence>
<reference evidence="14 15" key="1">
    <citation type="submission" date="2019-02" db="EMBL/GenBank/DDBJ databases">
        <title>Deep-cultivation of Planctomycetes and their phenomic and genomic characterization uncovers novel biology.</title>
        <authorList>
            <person name="Wiegand S."/>
            <person name="Jogler M."/>
            <person name="Boedeker C."/>
            <person name="Pinto D."/>
            <person name="Vollmers J."/>
            <person name="Rivas-Marin E."/>
            <person name="Kohn T."/>
            <person name="Peeters S.H."/>
            <person name="Heuer A."/>
            <person name="Rast P."/>
            <person name="Oberbeckmann S."/>
            <person name="Bunk B."/>
            <person name="Jeske O."/>
            <person name="Meyerdierks A."/>
            <person name="Storesund J.E."/>
            <person name="Kallscheuer N."/>
            <person name="Luecker S."/>
            <person name="Lage O.M."/>
            <person name="Pohl T."/>
            <person name="Merkel B.J."/>
            <person name="Hornburger P."/>
            <person name="Mueller R.-W."/>
            <person name="Bruemmer F."/>
            <person name="Labrenz M."/>
            <person name="Spormann A.M."/>
            <person name="Op Den Camp H."/>
            <person name="Overmann J."/>
            <person name="Amann R."/>
            <person name="Jetten M.S.M."/>
            <person name="Mascher T."/>
            <person name="Medema M.H."/>
            <person name="Devos D.P."/>
            <person name="Kaster A.-K."/>
            <person name="Ovreas L."/>
            <person name="Rohde M."/>
            <person name="Galperin M.Y."/>
            <person name="Jogler C."/>
        </authorList>
    </citation>
    <scope>NUCLEOTIDE SEQUENCE [LARGE SCALE GENOMIC DNA]</scope>
    <source>
        <strain evidence="14 15">Pla52n</strain>
    </source>
</reference>
<dbReference type="Proteomes" id="UP000320176">
    <property type="component" value="Unassembled WGS sequence"/>
</dbReference>
<dbReference type="PROSITE" id="PS00756">
    <property type="entry name" value="SECY_2"/>
    <property type="match status" value="1"/>
</dbReference>
<feature type="transmembrane region" description="Helical" evidence="10">
    <location>
        <begin position="388"/>
        <end position="412"/>
    </location>
</feature>
<feature type="transmembrane region" description="Helical" evidence="10">
    <location>
        <begin position="233"/>
        <end position="253"/>
    </location>
</feature>
<feature type="transmembrane region" description="Helical" evidence="10">
    <location>
        <begin position="114"/>
        <end position="131"/>
    </location>
</feature>
<dbReference type="PROSITE" id="PS00755">
    <property type="entry name" value="SECY_1"/>
    <property type="match status" value="1"/>
</dbReference>
<dbReference type="GO" id="GO:0005886">
    <property type="term" value="C:plasma membrane"/>
    <property type="evidence" value="ECO:0007669"/>
    <property type="project" value="UniProtKB-SubCell"/>
</dbReference>
<keyword evidence="10" id="KW-1003">Cell membrane</keyword>
<dbReference type="HAMAP" id="MF_01465">
    <property type="entry name" value="SecY"/>
    <property type="match status" value="1"/>
</dbReference>
<dbReference type="FunFam" id="1.10.3370.10:FF:000001">
    <property type="entry name" value="Preprotein translocase subunit SecY"/>
    <property type="match status" value="1"/>
</dbReference>
<dbReference type="GO" id="GO:0006605">
    <property type="term" value="P:protein targeting"/>
    <property type="evidence" value="ECO:0007669"/>
    <property type="project" value="UniProtKB-UniRule"/>
</dbReference>
<dbReference type="NCBIfam" id="TIGR00967">
    <property type="entry name" value="3a0501s007"/>
    <property type="match status" value="1"/>
</dbReference>
<evidence type="ECO:0000256" key="5">
    <source>
        <dbReference type="ARBA" id="ARBA00022927"/>
    </source>
</evidence>
<dbReference type="PIRSF" id="PIRSF004557">
    <property type="entry name" value="SecY"/>
    <property type="match status" value="1"/>
</dbReference>
<keyword evidence="3 10" id="KW-0813">Transport</keyword>
<dbReference type="RefSeq" id="WP_146518749.1">
    <property type="nucleotide sequence ID" value="NZ_CP151726.1"/>
</dbReference>
<evidence type="ECO:0000313" key="14">
    <source>
        <dbReference type="EMBL" id="TWU05500.1"/>
    </source>
</evidence>
<feature type="transmembrane region" description="Helical" evidence="10">
    <location>
        <begin position="159"/>
        <end position="180"/>
    </location>
</feature>
<dbReference type="InterPro" id="IPR023201">
    <property type="entry name" value="SecY_dom_sf"/>
</dbReference>
<comment type="subcellular location">
    <subcellularLocation>
        <location evidence="10">Cell membrane</location>
        <topology evidence="10">Multi-pass membrane protein</topology>
    </subcellularLocation>
    <subcellularLocation>
        <location evidence="1 12">Membrane</location>
        <topology evidence="1 12">Multi-pass membrane protein</topology>
    </subcellularLocation>
</comment>
<evidence type="ECO:0000256" key="7">
    <source>
        <dbReference type="ARBA" id="ARBA00023010"/>
    </source>
</evidence>
<protein>
    <recommendedName>
        <fullName evidence="9 10">Protein translocase subunit SecY</fullName>
    </recommendedName>
</protein>
<feature type="transmembrane region" description="Helical" evidence="10">
    <location>
        <begin position="285"/>
        <end position="308"/>
    </location>
</feature>
<dbReference type="EMBL" id="SJPN01000002">
    <property type="protein sequence ID" value="TWU05500.1"/>
    <property type="molecule type" value="Genomic_DNA"/>
</dbReference>
<comment type="similarity">
    <text evidence="2 10 13">Belongs to the SecY/SEC61-alpha family.</text>
</comment>
<keyword evidence="8 10" id="KW-0472">Membrane</keyword>
<keyword evidence="5 10" id="KW-0653">Protein transport</keyword>
<dbReference type="PRINTS" id="PR00303">
    <property type="entry name" value="SECYTRNLCASE"/>
</dbReference>
<name>A0A5C6B0R6_9BACT</name>
<proteinExistence type="inferred from homology"/>
<evidence type="ECO:0000256" key="10">
    <source>
        <dbReference type="HAMAP-Rule" id="MF_01465"/>
    </source>
</evidence>
<dbReference type="InterPro" id="IPR030659">
    <property type="entry name" value="SecY_CS"/>
</dbReference>
<feature type="transmembrane region" description="Helical" evidence="10">
    <location>
        <begin position="192"/>
        <end position="213"/>
    </location>
</feature>
<comment type="subunit">
    <text evidence="10">Component of the Sec protein translocase complex. Heterotrimer consisting of SecY, SecE and SecG subunits. The heterotrimers can form oligomers, although 1 heterotrimer is thought to be able to translocate proteins. Interacts with the ribosome. Interacts with SecDF, and other proteins may be involved. Interacts with SecA.</text>
</comment>
<dbReference type="GO" id="GO:0043952">
    <property type="term" value="P:protein transport by the Sec complex"/>
    <property type="evidence" value="ECO:0007669"/>
    <property type="project" value="UniProtKB-UniRule"/>
</dbReference>
<feature type="transmembrane region" description="Helical" evidence="10">
    <location>
        <begin position="20"/>
        <end position="40"/>
    </location>
</feature>
<evidence type="ECO:0000256" key="4">
    <source>
        <dbReference type="ARBA" id="ARBA00022692"/>
    </source>
</evidence>
<dbReference type="Pfam" id="PF00344">
    <property type="entry name" value="SecY"/>
    <property type="match status" value="1"/>
</dbReference>
<keyword evidence="7 10" id="KW-0811">Translocation</keyword>
<dbReference type="Gene3D" id="1.10.3370.10">
    <property type="entry name" value="SecY subunit domain"/>
    <property type="match status" value="1"/>
</dbReference>
<comment type="function">
    <text evidence="10 11">The central subunit of the protein translocation channel SecYEG. Consists of two halves formed by TMs 1-5 and 6-10. These two domains form a lateral gate at the front which open onto the bilayer between TMs 2 and 7, and are clamped together by SecE at the back. The channel is closed by both a pore ring composed of hydrophobic SecY resides and a short helix (helix 2A) on the extracellular side of the membrane which forms a plug. The plug probably moves laterally to allow the channel to open. The ring and the pore may move independently.</text>
</comment>
<gene>
    <name evidence="10 14" type="primary">secY</name>
    <name evidence="14" type="ORF">Pla52n_12140</name>
</gene>
<dbReference type="SUPFAM" id="SSF103491">
    <property type="entry name" value="Preprotein translocase SecY subunit"/>
    <property type="match status" value="1"/>
</dbReference>
<feature type="transmembrane region" description="Helical" evidence="10">
    <location>
        <begin position="70"/>
        <end position="94"/>
    </location>
</feature>
<organism evidence="14 15">
    <name type="scientific">Stieleria varia</name>
    <dbReference type="NCBI Taxonomy" id="2528005"/>
    <lineage>
        <taxon>Bacteria</taxon>
        <taxon>Pseudomonadati</taxon>
        <taxon>Planctomycetota</taxon>
        <taxon>Planctomycetia</taxon>
        <taxon>Pirellulales</taxon>
        <taxon>Pirellulaceae</taxon>
        <taxon>Stieleria</taxon>
    </lineage>
</organism>
<dbReference type="AlphaFoldDB" id="A0A5C6B0R6"/>
<evidence type="ECO:0000256" key="11">
    <source>
        <dbReference type="RuleBase" id="RU000537"/>
    </source>
</evidence>
<evidence type="ECO:0000313" key="15">
    <source>
        <dbReference type="Proteomes" id="UP000320176"/>
    </source>
</evidence>
<feature type="transmembrane region" description="Helical" evidence="10">
    <location>
        <begin position="418"/>
        <end position="440"/>
    </location>
</feature>
<dbReference type="InterPro" id="IPR026593">
    <property type="entry name" value="SecY"/>
</dbReference>
<dbReference type="GO" id="GO:0065002">
    <property type="term" value="P:intracellular protein transmembrane transport"/>
    <property type="evidence" value="ECO:0007669"/>
    <property type="project" value="UniProtKB-UniRule"/>
</dbReference>
<evidence type="ECO:0000256" key="2">
    <source>
        <dbReference type="ARBA" id="ARBA00005751"/>
    </source>
</evidence>
<evidence type="ECO:0000256" key="6">
    <source>
        <dbReference type="ARBA" id="ARBA00022989"/>
    </source>
</evidence>
<keyword evidence="15" id="KW-1185">Reference proteome</keyword>
<evidence type="ECO:0000256" key="8">
    <source>
        <dbReference type="ARBA" id="ARBA00023136"/>
    </source>
</evidence>